<dbReference type="CDD" id="cd01728">
    <property type="entry name" value="LSm1"/>
    <property type="match status" value="1"/>
</dbReference>
<dbReference type="PROSITE" id="PS52002">
    <property type="entry name" value="SM"/>
    <property type="match status" value="1"/>
</dbReference>
<protein>
    <recommendedName>
        <fullName evidence="6">U6 snRNA-associated Sm-like protein LSm1</fullName>
    </recommendedName>
</protein>
<evidence type="ECO:0000313" key="9">
    <source>
        <dbReference type="Proteomes" id="UP001054945"/>
    </source>
</evidence>
<dbReference type="PANTHER" id="PTHR15588:SF8">
    <property type="entry name" value="U6 SNRNA-ASSOCIATED SM-LIKE PROTEIN LSM1"/>
    <property type="match status" value="1"/>
</dbReference>
<dbReference type="PANTHER" id="PTHR15588">
    <property type="entry name" value="LSM1"/>
    <property type="match status" value="1"/>
</dbReference>
<evidence type="ECO:0000256" key="1">
    <source>
        <dbReference type="ARBA" id="ARBA00006850"/>
    </source>
</evidence>
<evidence type="ECO:0000256" key="3">
    <source>
        <dbReference type="ARBA" id="ARBA00022664"/>
    </source>
</evidence>
<keyword evidence="3 6" id="KW-0507">mRNA processing</keyword>
<evidence type="ECO:0000256" key="6">
    <source>
        <dbReference type="RuleBase" id="RU365047"/>
    </source>
</evidence>
<evidence type="ECO:0000256" key="2">
    <source>
        <dbReference type="ARBA" id="ARBA00022490"/>
    </source>
</evidence>
<dbReference type="SMART" id="SM00651">
    <property type="entry name" value="Sm"/>
    <property type="match status" value="1"/>
</dbReference>
<dbReference type="InterPro" id="IPR010920">
    <property type="entry name" value="LSM_dom_sf"/>
</dbReference>
<dbReference type="InterPro" id="IPR001163">
    <property type="entry name" value="Sm_dom_euk/arc"/>
</dbReference>
<dbReference type="GO" id="GO:1990726">
    <property type="term" value="C:Lsm1-7-Pat1 complex"/>
    <property type="evidence" value="ECO:0007669"/>
    <property type="project" value="TreeGrafter"/>
</dbReference>
<name>A0AAV4SI13_CAEEX</name>
<comment type="function">
    <text evidence="6">Probably involved with other LSm subunits in the general process of degradation of mRNAs.</text>
</comment>
<gene>
    <name evidence="8" type="primary">LSM1_1</name>
    <name evidence="6" type="synonym">LSM1</name>
    <name evidence="8" type="ORF">CEXT_263871</name>
</gene>
<comment type="similarity">
    <text evidence="1 6">Belongs to the snRNP Sm proteins family.</text>
</comment>
<sequence length="139" mass="16058">MSKNSIYEREDVFSLEAIPGAASLLKHLDKRILVWLRDGRLFMGKLRSVDQFNNLIMYEATERVYNKKEFGDIPQGVLMVRGENIALLGESTDSKDWRYGGEKLLASQVQKDDAKTKITKLKTLAYWKRGLIFSSEDYF</sequence>
<dbReference type="EMBL" id="BPLR01009513">
    <property type="protein sequence ID" value="GIY32456.1"/>
    <property type="molecule type" value="Genomic_DNA"/>
</dbReference>
<evidence type="ECO:0000259" key="7">
    <source>
        <dbReference type="PROSITE" id="PS52002"/>
    </source>
</evidence>
<dbReference type="InterPro" id="IPR044642">
    <property type="entry name" value="PTHR15588"/>
</dbReference>
<keyword evidence="2 6" id="KW-0963">Cytoplasm</keyword>
<dbReference type="AlphaFoldDB" id="A0AAV4SI13"/>
<comment type="subcellular location">
    <subcellularLocation>
        <location evidence="6">Cytoplasm</location>
    </subcellularLocation>
    <subcellularLocation>
        <location evidence="6">Cytoplasm</location>
        <location evidence="6">P-body</location>
    </subcellularLocation>
</comment>
<reference evidence="8 9" key="1">
    <citation type="submission" date="2021-06" db="EMBL/GenBank/DDBJ databases">
        <title>Caerostris extrusa draft genome.</title>
        <authorList>
            <person name="Kono N."/>
            <person name="Arakawa K."/>
        </authorList>
    </citation>
    <scope>NUCLEOTIDE SEQUENCE [LARGE SCALE GENOMIC DNA]</scope>
</reference>
<dbReference type="InterPro" id="IPR034104">
    <property type="entry name" value="Lsm1"/>
</dbReference>
<dbReference type="GO" id="GO:1990904">
    <property type="term" value="C:ribonucleoprotein complex"/>
    <property type="evidence" value="ECO:0007669"/>
    <property type="project" value="UniProtKB-KW"/>
</dbReference>
<keyword evidence="9" id="KW-1185">Reference proteome</keyword>
<dbReference type="GO" id="GO:0000932">
    <property type="term" value="C:P-body"/>
    <property type="evidence" value="ECO:0007669"/>
    <property type="project" value="UniProtKB-SubCell"/>
</dbReference>
<dbReference type="Gene3D" id="2.30.30.100">
    <property type="match status" value="1"/>
</dbReference>
<dbReference type="Proteomes" id="UP001054945">
    <property type="component" value="Unassembled WGS sequence"/>
</dbReference>
<dbReference type="GO" id="GO:0003729">
    <property type="term" value="F:mRNA binding"/>
    <property type="evidence" value="ECO:0007669"/>
    <property type="project" value="TreeGrafter"/>
</dbReference>
<dbReference type="InterPro" id="IPR047575">
    <property type="entry name" value="Sm"/>
</dbReference>
<feature type="domain" description="Sm" evidence="7">
    <location>
        <begin position="19"/>
        <end position="94"/>
    </location>
</feature>
<evidence type="ECO:0000313" key="8">
    <source>
        <dbReference type="EMBL" id="GIY32456.1"/>
    </source>
</evidence>
<dbReference type="GO" id="GO:0000290">
    <property type="term" value="P:deadenylation-dependent decapping of nuclear-transcribed mRNA"/>
    <property type="evidence" value="ECO:0007669"/>
    <property type="project" value="TreeGrafter"/>
</dbReference>
<comment type="caution">
    <text evidence="8">The sequence shown here is derived from an EMBL/GenBank/DDBJ whole genome shotgun (WGS) entry which is preliminary data.</text>
</comment>
<dbReference type="SUPFAM" id="SSF50182">
    <property type="entry name" value="Sm-like ribonucleoproteins"/>
    <property type="match status" value="1"/>
</dbReference>
<evidence type="ECO:0000256" key="4">
    <source>
        <dbReference type="ARBA" id="ARBA00022884"/>
    </source>
</evidence>
<comment type="subunit">
    <text evidence="6">LSm subunits form a heteromer with a donut shape.</text>
</comment>
<keyword evidence="4 6" id="KW-0694">RNA-binding</keyword>
<organism evidence="8 9">
    <name type="scientific">Caerostris extrusa</name>
    <name type="common">Bark spider</name>
    <name type="synonym">Caerostris bankana</name>
    <dbReference type="NCBI Taxonomy" id="172846"/>
    <lineage>
        <taxon>Eukaryota</taxon>
        <taxon>Metazoa</taxon>
        <taxon>Ecdysozoa</taxon>
        <taxon>Arthropoda</taxon>
        <taxon>Chelicerata</taxon>
        <taxon>Arachnida</taxon>
        <taxon>Araneae</taxon>
        <taxon>Araneomorphae</taxon>
        <taxon>Entelegynae</taxon>
        <taxon>Araneoidea</taxon>
        <taxon>Araneidae</taxon>
        <taxon>Caerostris</taxon>
    </lineage>
</organism>
<keyword evidence="5 6" id="KW-0687">Ribonucleoprotein</keyword>
<dbReference type="GO" id="GO:0006397">
    <property type="term" value="P:mRNA processing"/>
    <property type="evidence" value="ECO:0007669"/>
    <property type="project" value="UniProtKB-UniRule"/>
</dbReference>
<evidence type="ECO:0000256" key="5">
    <source>
        <dbReference type="ARBA" id="ARBA00023274"/>
    </source>
</evidence>
<accession>A0AAV4SI13</accession>
<dbReference type="Pfam" id="PF01423">
    <property type="entry name" value="LSM"/>
    <property type="match status" value="1"/>
</dbReference>
<proteinExistence type="inferred from homology"/>